<comment type="caution">
    <text evidence="1">The sequence shown here is derived from an EMBL/GenBank/DDBJ whole genome shotgun (WGS) entry which is preliminary data.</text>
</comment>
<gene>
    <name evidence="1" type="ORF">FJ651_15595</name>
</gene>
<organism evidence="1 2">
    <name type="scientific">Paucihalobacter ruber</name>
    <dbReference type="NCBI Taxonomy" id="2567861"/>
    <lineage>
        <taxon>Bacteria</taxon>
        <taxon>Pseudomonadati</taxon>
        <taxon>Bacteroidota</taxon>
        <taxon>Flavobacteriia</taxon>
        <taxon>Flavobacteriales</taxon>
        <taxon>Flavobacteriaceae</taxon>
        <taxon>Paucihalobacter</taxon>
    </lineage>
</organism>
<accession>A0A506PAZ5</accession>
<sequence>MKFKILIFILINMYCFKTFSQYISDLECLIIIDDNIIPDIREVYLRNASGEDIKLDYKTGRLKLAEKTKNEFCQISQEITLSINYLRSCPDNEQLIYHIKLDSKLLCQDYLVLRIYNFDLYKKGFYTKKGFGYEYESPLKSELLPKTYNKKILNRCRGNTPHR</sequence>
<dbReference type="AlphaFoldDB" id="A0A506PAZ5"/>
<dbReference type="RefSeq" id="WP_140991720.1">
    <property type="nucleotide sequence ID" value="NZ_VHIQ01000015.1"/>
</dbReference>
<keyword evidence="2" id="KW-1185">Reference proteome</keyword>
<dbReference type="OrthoDB" id="9948488at2"/>
<evidence type="ECO:0000313" key="2">
    <source>
        <dbReference type="Proteomes" id="UP000317332"/>
    </source>
</evidence>
<dbReference type="EMBL" id="VHIQ01000015">
    <property type="protein sequence ID" value="TPV31121.1"/>
    <property type="molecule type" value="Genomic_DNA"/>
</dbReference>
<proteinExistence type="predicted"/>
<name>A0A506PAZ5_9FLAO</name>
<evidence type="ECO:0000313" key="1">
    <source>
        <dbReference type="EMBL" id="TPV31121.1"/>
    </source>
</evidence>
<dbReference type="Proteomes" id="UP000317332">
    <property type="component" value="Unassembled WGS sequence"/>
</dbReference>
<protein>
    <submittedName>
        <fullName evidence="1">Uncharacterized protein</fullName>
    </submittedName>
</protein>
<reference evidence="1 2" key="1">
    <citation type="submission" date="2019-06" db="EMBL/GenBank/DDBJ databases">
        <title>Flavobacteriaceae Paucihalobacterium erythroidium CWB-1, complete genome.</title>
        <authorList>
            <person name="Wu S."/>
        </authorList>
    </citation>
    <scope>NUCLEOTIDE SEQUENCE [LARGE SCALE GENOMIC DNA]</scope>
    <source>
        <strain evidence="1 2">CWB-1</strain>
    </source>
</reference>